<feature type="chain" id="PRO_5036434210" description="Spondin-1" evidence="4">
    <location>
        <begin position="24"/>
        <end position="538"/>
    </location>
</feature>
<feature type="region of interest" description="Disordered" evidence="3">
    <location>
        <begin position="409"/>
        <end position="470"/>
    </location>
</feature>
<evidence type="ECO:0000313" key="10">
    <source>
        <dbReference type="Proteomes" id="UP000494256"/>
    </source>
</evidence>
<evidence type="ECO:0000256" key="2">
    <source>
        <dbReference type="ARBA" id="ARBA00023157"/>
    </source>
</evidence>
<feature type="signal peptide" evidence="4">
    <location>
        <begin position="1"/>
        <end position="23"/>
    </location>
</feature>
<feature type="domain" description="Spondin" evidence="6">
    <location>
        <begin position="189"/>
        <end position="384"/>
    </location>
</feature>
<accession>A0A8S0YTG4</accession>
<evidence type="ECO:0000256" key="3">
    <source>
        <dbReference type="SAM" id="MobiDB-lite"/>
    </source>
</evidence>
<keyword evidence="1" id="KW-0677">Repeat</keyword>
<evidence type="ECO:0000256" key="4">
    <source>
        <dbReference type="SAM" id="SignalP"/>
    </source>
</evidence>
<gene>
    <name evidence="7" type="ORF">APLA_LOCUS1223</name>
    <name evidence="8" type="ORF">APLA_LOCUS15021</name>
</gene>
<protein>
    <recommendedName>
        <fullName evidence="11">Spondin-1</fullName>
    </recommendedName>
</protein>
<feature type="region of interest" description="Disordered" evidence="3">
    <location>
        <begin position="515"/>
        <end position="538"/>
    </location>
</feature>
<feature type="region of interest" description="Disordered" evidence="3">
    <location>
        <begin position="357"/>
        <end position="386"/>
    </location>
</feature>
<dbReference type="NCBIfam" id="NF038123">
    <property type="entry name" value="NF038123_dom"/>
    <property type="match status" value="1"/>
</dbReference>
<dbReference type="InterPro" id="IPR002861">
    <property type="entry name" value="Reeler_dom"/>
</dbReference>
<comment type="caution">
    <text evidence="7">The sequence shown here is derived from an EMBL/GenBank/DDBJ whole genome shotgun (WGS) entry which is preliminary data.</text>
</comment>
<dbReference type="InterPro" id="IPR038678">
    <property type="entry name" value="Spondin_N_sf"/>
</dbReference>
<dbReference type="EMBL" id="CADEBD010000057">
    <property type="protein sequence ID" value="CAB3222600.1"/>
    <property type="molecule type" value="Genomic_DNA"/>
</dbReference>
<feature type="domain" description="Reelin" evidence="5">
    <location>
        <begin position="14"/>
        <end position="188"/>
    </location>
</feature>
<dbReference type="PROSITE" id="PS51019">
    <property type="entry name" value="REELIN"/>
    <property type="match status" value="1"/>
</dbReference>
<dbReference type="Gene3D" id="2.60.40.2130">
    <property type="entry name" value="F-spondin domain"/>
    <property type="match status" value="1"/>
</dbReference>
<dbReference type="InterPro" id="IPR051418">
    <property type="entry name" value="Spondin/Thrombospondin_T1"/>
</dbReference>
<keyword evidence="2" id="KW-1015">Disulfide bond</keyword>
<dbReference type="PROSITE" id="PS51020">
    <property type="entry name" value="SPONDIN"/>
    <property type="match status" value="1"/>
</dbReference>
<evidence type="ECO:0000256" key="1">
    <source>
        <dbReference type="ARBA" id="ARBA00022737"/>
    </source>
</evidence>
<name>A0A8S0YTG4_ARCPL</name>
<evidence type="ECO:0000313" key="7">
    <source>
        <dbReference type="EMBL" id="CAB3222600.1"/>
    </source>
</evidence>
<dbReference type="PANTHER" id="PTHR11311:SF16">
    <property type="entry name" value="SPONDIN-1"/>
    <property type="match status" value="1"/>
</dbReference>
<dbReference type="CDD" id="cd08544">
    <property type="entry name" value="Reeler"/>
    <property type="match status" value="1"/>
</dbReference>
<evidence type="ECO:0008006" key="11">
    <source>
        <dbReference type="Google" id="ProtNLM"/>
    </source>
</evidence>
<feature type="compositionally biased region" description="Polar residues" evidence="3">
    <location>
        <begin position="357"/>
        <end position="375"/>
    </location>
</feature>
<keyword evidence="4" id="KW-0732">Signal</keyword>
<feature type="compositionally biased region" description="Acidic residues" evidence="3">
    <location>
        <begin position="522"/>
        <end position="538"/>
    </location>
</feature>
<dbReference type="OrthoDB" id="347314at2759"/>
<dbReference type="InterPro" id="IPR042307">
    <property type="entry name" value="Reeler_sf"/>
</dbReference>
<organism evidence="7 10">
    <name type="scientific">Arctia plantaginis</name>
    <name type="common">Wood tiger moth</name>
    <name type="synonym">Phalaena plantaginis</name>
    <dbReference type="NCBI Taxonomy" id="874455"/>
    <lineage>
        <taxon>Eukaryota</taxon>
        <taxon>Metazoa</taxon>
        <taxon>Ecdysozoa</taxon>
        <taxon>Arthropoda</taxon>
        <taxon>Hexapoda</taxon>
        <taxon>Insecta</taxon>
        <taxon>Pterygota</taxon>
        <taxon>Neoptera</taxon>
        <taxon>Endopterygota</taxon>
        <taxon>Lepidoptera</taxon>
        <taxon>Glossata</taxon>
        <taxon>Ditrysia</taxon>
        <taxon>Noctuoidea</taxon>
        <taxon>Erebidae</taxon>
        <taxon>Arctiinae</taxon>
        <taxon>Arctia</taxon>
    </lineage>
</organism>
<keyword evidence="9" id="KW-1185">Reference proteome</keyword>
<dbReference type="EMBL" id="CADEBC010000577">
    <property type="protein sequence ID" value="CAB3255710.1"/>
    <property type="molecule type" value="Genomic_DNA"/>
</dbReference>
<dbReference type="Gene3D" id="2.60.40.4060">
    <property type="entry name" value="Reeler domain"/>
    <property type="match status" value="1"/>
</dbReference>
<dbReference type="InterPro" id="IPR009465">
    <property type="entry name" value="Spondin_N"/>
</dbReference>
<dbReference type="Pfam" id="PF06468">
    <property type="entry name" value="Spond_N"/>
    <property type="match status" value="1"/>
</dbReference>
<evidence type="ECO:0000259" key="5">
    <source>
        <dbReference type="PROSITE" id="PS51019"/>
    </source>
</evidence>
<reference evidence="9 10" key="1">
    <citation type="submission" date="2020-04" db="EMBL/GenBank/DDBJ databases">
        <authorList>
            <person name="Wallbank WR R."/>
            <person name="Pardo Diaz C."/>
            <person name="Kozak K."/>
            <person name="Martin S."/>
            <person name="Jiggins C."/>
            <person name="Moest M."/>
            <person name="Warren A I."/>
            <person name="Byers J.R.P. K."/>
            <person name="Montejo-Kovacevich G."/>
            <person name="Yen C E."/>
        </authorList>
    </citation>
    <scope>NUCLEOTIDE SEQUENCE [LARGE SCALE GENOMIC DNA]</scope>
</reference>
<evidence type="ECO:0000313" key="8">
    <source>
        <dbReference type="EMBL" id="CAB3255710.1"/>
    </source>
</evidence>
<dbReference type="GO" id="GO:0007155">
    <property type="term" value="P:cell adhesion"/>
    <property type="evidence" value="ECO:0007669"/>
    <property type="project" value="TreeGrafter"/>
</dbReference>
<dbReference type="GO" id="GO:0031012">
    <property type="term" value="C:extracellular matrix"/>
    <property type="evidence" value="ECO:0007669"/>
    <property type="project" value="TreeGrafter"/>
</dbReference>
<sequence length="538" mass="61028">MKRRIFGFYQLLYIVLSFHLYLCDEEGICDRRPLGTTTDPLPPDNRFLLEIKDAHDDKYIPKRQYEVRLFSRDKKTPFIAFTISLREDFIKNKYNPRKPIMLKAGFLETHSSFNNAKYSHTCNNTIIQSDITPKTETKVLWTAPEKNNKCVTIFALVAVQPTVWYSFEGPLSKQVCEDRRKADDMQPTENDNCQVCEDARYQLTIEGMWSPNTHQFTYPVTQELARFSDIVGASHNKDFALYTYNSEAGDGLKMLAEQGNTTKMELEILDMVNDDIQISLVRTLIKATAPPRPNMSTVTNFRVTRRHHLVSLVMALLPSPDWFLGVSNMELCDATTNMWAENITFNLYPLDAGTDSGLTFESPNDETSPPQTITSADIAPNRAPKEDTRPYARLLFHLVRTYSNLDCSEEHPATEETGGGTSDDNGGEPGDGEDGSEEKNKFEYRPSPVPTTTTSEQPPSVDPDTEESKCPMTTWSDWAVCDGECINNKVNGYQARYRQHVGDPTPECIEEAATEDFQPCSEDCEEEEPAPDENEEQE</sequence>
<dbReference type="Pfam" id="PF02014">
    <property type="entry name" value="Reeler"/>
    <property type="match status" value="1"/>
</dbReference>
<evidence type="ECO:0000259" key="6">
    <source>
        <dbReference type="PROSITE" id="PS51020"/>
    </source>
</evidence>
<evidence type="ECO:0000313" key="9">
    <source>
        <dbReference type="Proteomes" id="UP000494106"/>
    </source>
</evidence>
<dbReference type="PANTHER" id="PTHR11311">
    <property type="entry name" value="SPONDIN"/>
    <property type="match status" value="1"/>
</dbReference>
<proteinExistence type="predicted"/>
<dbReference type="AlphaFoldDB" id="A0A8S0YTG4"/>
<dbReference type="Proteomes" id="UP000494256">
    <property type="component" value="Unassembled WGS sequence"/>
</dbReference>
<dbReference type="Proteomes" id="UP000494106">
    <property type="component" value="Unassembled WGS sequence"/>
</dbReference>